<reference evidence="2" key="1">
    <citation type="journal article" date="2014" name="Front. Microbiol.">
        <title>High frequency of phylogenetically diverse reductive dehalogenase-homologous genes in deep subseafloor sedimentary metagenomes.</title>
        <authorList>
            <person name="Kawai M."/>
            <person name="Futagami T."/>
            <person name="Toyoda A."/>
            <person name="Takaki Y."/>
            <person name="Nishi S."/>
            <person name="Hori S."/>
            <person name="Arai W."/>
            <person name="Tsubouchi T."/>
            <person name="Morono Y."/>
            <person name="Uchiyama I."/>
            <person name="Ito T."/>
            <person name="Fujiyama A."/>
            <person name="Inagaki F."/>
            <person name="Takami H."/>
        </authorList>
    </citation>
    <scope>NUCLEOTIDE SEQUENCE</scope>
    <source>
        <strain evidence="2">Expedition CK06-06</strain>
    </source>
</reference>
<dbReference type="AlphaFoldDB" id="X1FN37"/>
<proteinExistence type="predicted"/>
<sequence length="107" mass="12407">MSMSTNEALNLCKRLKNHYRAFEKIDELLKEASAARIFLKESLGQRESIEQEIVALAQKRDEASESCISMTREKEEAQRNLEEVTEKLARIKGEIAQIRERLERGKI</sequence>
<gene>
    <name evidence="2" type="ORF">S03H2_12292</name>
</gene>
<feature type="coiled-coil region" evidence="1">
    <location>
        <begin position="39"/>
        <end position="101"/>
    </location>
</feature>
<organism evidence="2">
    <name type="scientific">marine sediment metagenome</name>
    <dbReference type="NCBI Taxonomy" id="412755"/>
    <lineage>
        <taxon>unclassified sequences</taxon>
        <taxon>metagenomes</taxon>
        <taxon>ecological metagenomes</taxon>
    </lineage>
</organism>
<accession>X1FN37</accession>
<evidence type="ECO:0000256" key="1">
    <source>
        <dbReference type="SAM" id="Coils"/>
    </source>
</evidence>
<protein>
    <submittedName>
        <fullName evidence="2">Uncharacterized protein</fullName>
    </submittedName>
</protein>
<dbReference type="EMBL" id="BARU01006257">
    <property type="protein sequence ID" value="GAH46387.1"/>
    <property type="molecule type" value="Genomic_DNA"/>
</dbReference>
<keyword evidence="1" id="KW-0175">Coiled coil</keyword>
<name>X1FN37_9ZZZZ</name>
<evidence type="ECO:0000313" key="2">
    <source>
        <dbReference type="EMBL" id="GAH46387.1"/>
    </source>
</evidence>
<comment type="caution">
    <text evidence="2">The sequence shown here is derived from an EMBL/GenBank/DDBJ whole genome shotgun (WGS) entry which is preliminary data.</text>
</comment>